<dbReference type="KEGG" id="pavi:110745477"/>
<evidence type="ECO:0000313" key="1">
    <source>
        <dbReference type="Proteomes" id="UP000515124"/>
    </source>
</evidence>
<reference evidence="2" key="1">
    <citation type="submission" date="2025-08" db="UniProtKB">
        <authorList>
            <consortium name="RefSeq"/>
        </authorList>
    </citation>
    <scope>IDENTIFICATION</scope>
</reference>
<organism evidence="1 2">
    <name type="scientific">Prunus avium</name>
    <name type="common">Cherry</name>
    <name type="synonym">Cerasus avium</name>
    <dbReference type="NCBI Taxonomy" id="42229"/>
    <lineage>
        <taxon>Eukaryota</taxon>
        <taxon>Viridiplantae</taxon>
        <taxon>Streptophyta</taxon>
        <taxon>Embryophyta</taxon>
        <taxon>Tracheophyta</taxon>
        <taxon>Spermatophyta</taxon>
        <taxon>Magnoliopsida</taxon>
        <taxon>eudicotyledons</taxon>
        <taxon>Gunneridae</taxon>
        <taxon>Pentapetalae</taxon>
        <taxon>rosids</taxon>
        <taxon>fabids</taxon>
        <taxon>Rosales</taxon>
        <taxon>Rosaceae</taxon>
        <taxon>Amygdaloideae</taxon>
        <taxon>Amygdaleae</taxon>
        <taxon>Prunus</taxon>
    </lineage>
</organism>
<dbReference type="RefSeq" id="XP_021801259.1">
    <property type="nucleotide sequence ID" value="XM_021945567.1"/>
</dbReference>
<feature type="non-terminal residue" evidence="2">
    <location>
        <position position="286"/>
    </location>
</feature>
<dbReference type="InterPro" id="IPR021109">
    <property type="entry name" value="Peptidase_aspartic_dom_sf"/>
</dbReference>
<dbReference type="PANTHER" id="PTHR33067:SF9">
    <property type="entry name" value="RNA-DIRECTED DNA POLYMERASE"/>
    <property type="match status" value="1"/>
</dbReference>
<sequence>MAVGLDTCWLKMYESRWRTSLEAESVHFIGSLKTHPCNGEDTNTYNPGGALSEKDPECLYMEDTNTLQPHPIPATTNVREVPTSAIELTKEPTIASPSKERIYVPQVPFPQRLQKHKRDQQTTDILELFRKVQINIPLLDAVKQIPTYAKFLKDLCTNKRKFATHEKVMLFEECSAVLLKKLPPKLKDPRSFTISCIIGNLHIEKALIDLGANILIKVDQFVLLANFIILDMEEDREVSIIMGHPFMATAGTIIDVKKGLLSMIVQGQTVEFKVFEAIKKPVEMDE</sequence>
<dbReference type="AlphaFoldDB" id="A0A6P5REA0"/>
<keyword evidence="1" id="KW-1185">Reference proteome</keyword>
<proteinExistence type="predicted"/>
<evidence type="ECO:0000313" key="2">
    <source>
        <dbReference type="RefSeq" id="XP_021801259.1"/>
    </source>
</evidence>
<protein>
    <submittedName>
        <fullName evidence="2">Uncharacterized protein LOC110745477</fullName>
    </submittedName>
</protein>
<dbReference type="Proteomes" id="UP000515124">
    <property type="component" value="Unplaced"/>
</dbReference>
<dbReference type="PANTHER" id="PTHR33067">
    <property type="entry name" value="RNA-DIRECTED DNA POLYMERASE-RELATED"/>
    <property type="match status" value="1"/>
</dbReference>
<dbReference type="Gene3D" id="2.40.70.10">
    <property type="entry name" value="Acid Proteases"/>
    <property type="match status" value="1"/>
</dbReference>
<dbReference type="GeneID" id="110745477"/>
<accession>A0A6P5REA0</accession>
<name>A0A6P5REA0_PRUAV</name>
<gene>
    <name evidence="2" type="primary">LOC110745477</name>
</gene>